<comment type="caution">
    <text evidence="1">The sequence shown here is derived from an EMBL/GenBank/DDBJ whole genome shotgun (WGS) entry which is preliminary data.</text>
</comment>
<sequence>MRPSGIMYLTKWQTGKIGSVRRSSARQTATSLLTRIVFDHSIRTSSQHGLSTAAIRTSRSAALLNMIHI</sequence>
<evidence type="ECO:0000313" key="2">
    <source>
        <dbReference type="Proteomes" id="UP000276133"/>
    </source>
</evidence>
<keyword evidence="2" id="KW-1185">Reference proteome</keyword>
<reference evidence="1 2" key="1">
    <citation type="journal article" date="2018" name="Sci. Rep.">
        <title>Genomic signatures of local adaptation to the degree of environmental predictability in rotifers.</title>
        <authorList>
            <person name="Franch-Gras L."/>
            <person name="Hahn C."/>
            <person name="Garcia-Roger E.M."/>
            <person name="Carmona M.J."/>
            <person name="Serra M."/>
            <person name="Gomez A."/>
        </authorList>
    </citation>
    <scope>NUCLEOTIDE SEQUENCE [LARGE SCALE GENOMIC DNA]</scope>
    <source>
        <strain evidence="1">HYR1</strain>
    </source>
</reference>
<evidence type="ECO:0000313" key="1">
    <source>
        <dbReference type="EMBL" id="RNA00705.1"/>
    </source>
</evidence>
<gene>
    <name evidence="1" type="ORF">BpHYR1_025245</name>
</gene>
<organism evidence="1 2">
    <name type="scientific">Brachionus plicatilis</name>
    <name type="common">Marine rotifer</name>
    <name type="synonym">Brachionus muelleri</name>
    <dbReference type="NCBI Taxonomy" id="10195"/>
    <lineage>
        <taxon>Eukaryota</taxon>
        <taxon>Metazoa</taxon>
        <taxon>Spiralia</taxon>
        <taxon>Gnathifera</taxon>
        <taxon>Rotifera</taxon>
        <taxon>Eurotatoria</taxon>
        <taxon>Monogononta</taxon>
        <taxon>Pseudotrocha</taxon>
        <taxon>Ploima</taxon>
        <taxon>Brachionidae</taxon>
        <taxon>Brachionus</taxon>
    </lineage>
</organism>
<dbReference type="AlphaFoldDB" id="A0A3M7PPN3"/>
<protein>
    <submittedName>
        <fullName evidence="1">Uncharacterized protein</fullName>
    </submittedName>
</protein>
<name>A0A3M7PPN3_BRAPC</name>
<accession>A0A3M7PPN3</accession>
<proteinExistence type="predicted"/>
<dbReference type="Proteomes" id="UP000276133">
    <property type="component" value="Unassembled WGS sequence"/>
</dbReference>
<dbReference type="EMBL" id="REGN01009631">
    <property type="protein sequence ID" value="RNA00705.1"/>
    <property type="molecule type" value="Genomic_DNA"/>
</dbReference>